<dbReference type="Gene3D" id="1.10.10.10">
    <property type="entry name" value="Winged helix-like DNA-binding domain superfamily/Winged helix DNA-binding domain"/>
    <property type="match status" value="1"/>
</dbReference>
<dbReference type="SUPFAM" id="SSF46785">
    <property type="entry name" value="Winged helix' DNA-binding domain"/>
    <property type="match status" value="1"/>
</dbReference>
<organism evidence="2 3">
    <name type="scientific">Candidatus Magasanikbacteria bacterium GW2011_GWA2_41_55</name>
    <dbReference type="NCBI Taxonomy" id="1619038"/>
    <lineage>
        <taxon>Bacteria</taxon>
        <taxon>Candidatus Magasanikiibacteriota</taxon>
    </lineage>
</organism>
<dbReference type="InterPro" id="IPR036390">
    <property type="entry name" value="WH_DNA-bd_sf"/>
</dbReference>
<accession>A0A0G0WKD6</accession>
<dbReference type="PATRIC" id="fig|1619038.3.peg.253"/>
<feature type="domain" description="FtsK gamma" evidence="1">
    <location>
        <begin position="33"/>
        <end position="98"/>
    </location>
</feature>
<dbReference type="InterPro" id="IPR050206">
    <property type="entry name" value="FtsK/SpoIIIE/SftA"/>
</dbReference>
<dbReference type="InterPro" id="IPR018541">
    <property type="entry name" value="Ftsk_gamma"/>
</dbReference>
<protein>
    <submittedName>
        <fullName evidence="2">Ftsk/spoiiie family protein</fullName>
    </submittedName>
</protein>
<dbReference type="SMART" id="SM00843">
    <property type="entry name" value="Ftsk_gamma"/>
    <property type="match status" value="1"/>
</dbReference>
<dbReference type="EMBL" id="LCBP01000009">
    <property type="protein sequence ID" value="KKS13290.1"/>
    <property type="molecule type" value="Genomic_DNA"/>
</dbReference>
<dbReference type="PANTHER" id="PTHR22683">
    <property type="entry name" value="SPORULATION PROTEIN RELATED"/>
    <property type="match status" value="1"/>
</dbReference>
<reference evidence="2 3" key="1">
    <citation type="journal article" date="2015" name="Nature">
        <title>rRNA introns, odd ribosomes, and small enigmatic genomes across a large radiation of phyla.</title>
        <authorList>
            <person name="Brown C.T."/>
            <person name="Hug L.A."/>
            <person name="Thomas B.C."/>
            <person name="Sharon I."/>
            <person name="Castelle C.J."/>
            <person name="Singh A."/>
            <person name="Wilkins M.J."/>
            <person name="Williams K.H."/>
            <person name="Banfield J.F."/>
        </authorList>
    </citation>
    <scope>NUCLEOTIDE SEQUENCE [LARGE SCALE GENOMIC DNA]</scope>
</reference>
<gene>
    <name evidence="2" type="ORF">UU69_C0009G0025</name>
</gene>
<proteinExistence type="predicted"/>
<evidence type="ECO:0000259" key="1">
    <source>
        <dbReference type="SMART" id="SM00843"/>
    </source>
</evidence>
<evidence type="ECO:0000313" key="2">
    <source>
        <dbReference type="EMBL" id="KKS13290.1"/>
    </source>
</evidence>
<dbReference type="AlphaFoldDB" id="A0A0G0WKD6"/>
<comment type="caution">
    <text evidence="2">The sequence shown here is derived from an EMBL/GenBank/DDBJ whole genome shotgun (WGS) entry which is preliminary data.</text>
</comment>
<evidence type="ECO:0000313" key="3">
    <source>
        <dbReference type="Proteomes" id="UP000034299"/>
    </source>
</evidence>
<dbReference type="InterPro" id="IPR036388">
    <property type="entry name" value="WH-like_DNA-bd_sf"/>
</dbReference>
<dbReference type="Proteomes" id="UP000034299">
    <property type="component" value="Unassembled WGS sequence"/>
</dbReference>
<dbReference type="Pfam" id="PF09397">
    <property type="entry name" value="FtsK_gamma"/>
    <property type="match status" value="1"/>
</dbReference>
<sequence>MEFLKGDELPQYNDDITAKQQKTFEFNSANVPSEDDDPILDEAKEVIIQAGKGSASLLQRRLKVGYARAARLLDLLEKIGFIGPADGAKPRELLIKGTSGDIIQEEEISEENNVEI</sequence>
<dbReference type="PANTHER" id="PTHR22683:SF41">
    <property type="entry name" value="DNA TRANSLOCASE FTSK"/>
    <property type="match status" value="1"/>
</dbReference>
<name>A0A0G0WKD6_9BACT</name>